<feature type="domain" description="Small EDRK-rich factor-like N-terminal" evidence="2">
    <location>
        <begin position="1"/>
        <end position="36"/>
    </location>
</feature>
<protein>
    <recommendedName>
        <fullName evidence="2">Small EDRK-rich factor-like N-terminal domain-containing protein</fullName>
    </recommendedName>
</protein>
<evidence type="ECO:0000259" key="2">
    <source>
        <dbReference type="Pfam" id="PF04419"/>
    </source>
</evidence>
<feature type="region of interest" description="Disordered" evidence="1">
    <location>
        <begin position="1"/>
        <end position="60"/>
    </location>
</feature>
<dbReference type="InterPro" id="IPR007513">
    <property type="entry name" value="SERF-like_N"/>
</dbReference>
<dbReference type="EMBL" id="JAWDJX010000009">
    <property type="protein sequence ID" value="KAK3055293.1"/>
    <property type="molecule type" value="Genomic_DNA"/>
</dbReference>
<organism evidence="3 4">
    <name type="scientific">Extremus antarcticus</name>
    <dbReference type="NCBI Taxonomy" id="702011"/>
    <lineage>
        <taxon>Eukaryota</taxon>
        <taxon>Fungi</taxon>
        <taxon>Dikarya</taxon>
        <taxon>Ascomycota</taxon>
        <taxon>Pezizomycotina</taxon>
        <taxon>Dothideomycetes</taxon>
        <taxon>Dothideomycetidae</taxon>
        <taxon>Mycosphaerellales</taxon>
        <taxon>Extremaceae</taxon>
        <taxon>Extremus</taxon>
    </lineage>
</organism>
<evidence type="ECO:0000256" key="1">
    <source>
        <dbReference type="SAM" id="MobiDB-lite"/>
    </source>
</evidence>
<dbReference type="Proteomes" id="UP001271007">
    <property type="component" value="Unassembled WGS sequence"/>
</dbReference>
<reference evidence="3" key="1">
    <citation type="submission" date="2023-04" db="EMBL/GenBank/DDBJ databases">
        <title>Black Yeasts Isolated from many extreme environments.</title>
        <authorList>
            <person name="Coleine C."/>
            <person name="Stajich J.E."/>
            <person name="Selbmann L."/>
        </authorList>
    </citation>
    <scope>NUCLEOTIDE SEQUENCE</scope>
    <source>
        <strain evidence="3">CCFEE 5312</strain>
    </source>
</reference>
<evidence type="ECO:0000313" key="4">
    <source>
        <dbReference type="Proteomes" id="UP001271007"/>
    </source>
</evidence>
<comment type="caution">
    <text evidence="3">The sequence shown here is derived from an EMBL/GenBank/DDBJ whole genome shotgun (WGS) entry which is preliminary data.</text>
</comment>
<dbReference type="Pfam" id="PF04419">
    <property type="entry name" value="SERF-like_N"/>
    <property type="match status" value="1"/>
</dbReference>
<dbReference type="AlphaFoldDB" id="A0AAJ0DR26"/>
<proteinExistence type="predicted"/>
<gene>
    <name evidence="3" type="ORF">LTR09_003846</name>
</gene>
<name>A0AAJ0DR26_9PEZI</name>
<accession>A0AAJ0DR26</accession>
<sequence>MARGNQRDNAREKAQKALAGKGKKSDSSGTQLAKKSEDAAAIMRAKQAAGGSREEAHVAL</sequence>
<keyword evidence="4" id="KW-1185">Reference proteome</keyword>
<feature type="compositionally biased region" description="Basic and acidic residues" evidence="1">
    <location>
        <begin position="1"/>
        <end position="15"/>
    </location>
</feature>
<evidence type="ECO:0000313" key="3">
    <source>
        <dbReference type="EMBL" id="KAK3055293.1"/>
    </source>
</evidence>